<evidence type="ECO:0000256" key="1">
    <source>
        <dbReference type="ARBA" id="ARBA00004167"/>
    </source>
</evidence>
<dbReference type="PANTHER" id="PTHR33968">
    <property type="entry name" value="PROTEIN PET100 HOMOLOG, MITOCHONDRIAL"/>
    <property type="match status" value="1"/>
</dbReference>
<proteinExistence type="inferred from homology"/>
<keyword evidence="5 10" id="KW-1133">Transmembrane helix</keyword>
<evidence type="ECO:0000256" key="3">
    <source>
        <dbReference type="ARBA" id="ARBA00022692"/>
    </source>
</evidence>
<dbReference type="OrthoDB" id="1259151at2759"/>
<feature type="transmembrane region" description="Helical" evidence="10">
    <location>
        <begin position="12"/>
        <end position="31"/>
    </location>
</feature>
<dbReference type="GO" id="GO:0033617">
    <property type="term" value="P:mitochondrial respiratory chain complex IV assembly"/>
    <property type="evidence" value="ECO:0007669"/>
    <property type="project" value="InterPro"/>
</dbReference>
<accession>A0A2G5BKU8</accession>
<evidence type="ECO:0000313" key="12">
    <source>
        <dbReference type="Proteomes" id="UP000242474"/>
    </source>
</evidence>
<gene>
    <name evidence="11" type="ORF">COEREDRAFT_36514</name>
</gene>
<keyword evidence="6" id="KW-0496">Mitochondrion</keyword>
<evidence type="ECO:0000256" key="5">
    <source>
        <dbReference type="ARBA" id="ARBA00022989"/>
    </source>
</evidence>
<protein>
    <recommendedName>
        <fullName evidence="13">Mitochondrial cytochrome c oxidase assembly factor</fullName>
    </recommendedName>
</protein>
<dbReference type="PANTHER" id="PTHR33968:SF1">
    <property type="entry name" value="PROTEIN PET100 HOMOLOG, MITOCHONDRIAL"/>
    <property type="match status" value="1"/>
</dbReference>
<dbReference type="GO" id="GO:0005743">
    <property type="term" value="C:mitochondrial inner membrane"/>
    <property type="evidence" value="ECO:0007669"/>
    <property type="project" value="TreeGrafter"/>
</dbReference>
<comment type="subcellular location">
    <subcellularLocation>
        <location evidence="1">Membrane</location>
        <topology evidence="1">Single-pass membrane protein</topology>
    </subcellularLocation>
    <subcellularLocation>
        <location evidence="2">Mitochondrion membrane</location>
    </subcellularLocation>
</comment>
<feature type="region of interest" description="Disordered" evidence="9">
    <location>
        <begin position="74"/>
        <end position="95"/>
    </location>
</feature>
<dbReference type="InterPro" id="IPR018625">
    <property type="entry name" value="Pet100"/>
</dbReference>
<dbReference type="Proteomes" id="UP000242474">
    <property type="component" value="Unassembled WGS sequence"/>
</dbReference>
<comment type="similarity">
    <text evidence="8">Belongs to the PET100 family.</text>
</comment>
<evidence type="ECO:0000256" key="9">
    <source>
        <dbReference type="SAM" id="MobiDB-lite"/>
    </source>
</evidence>
<evidence type="ECO:0000313" key="11">
    <source>
        <dbReference type="EMBL" id="PIA19628.1"/>
    </source>
</evidence>
<reference evidence="11 12" key="1">
    <citation type="journal article" date="2015" name="Genome Biol. Evol.">
        <title>Phylogenomic analyses indicate that early fungi evolved digesting cell walls of algal ancestors of land plants.</title>
        <authorList>
            <person name="Chang Y."/>
            <person name="Wang S."/>
            <person name="Sekimoto S."/>
            <person name="Aerts A.L."/>
            <person name="Choi C."/>
            <person name="Clum A."/>
            <person name="LaButti K.M."/>
            <person name="Lindquist E.A."/>
            <person name="Yee Ngan C."/>
            <person name="Ohm R.A."/>
            <person name="Salamov A.A."/>
            <person name="Grigoriev I.V."/>
            <person name="Spatafora J.W."/>
            <person name="Berbee M.L."/>
        </authorList>
    </citation>
    <scope>NUCLEOTIDE SEQUENCE [LARGE SCALE GENOMIC DNA]</scope>
    <source>
        <strain evidence="11 12">NRRL 1564</strain>
    </source>
</reference>
<dbReference type="STRING" id="763665.A0A2G5BKU8"/>
<dbReference type="Pfam" id="PF09803">
    <property type="entry name" value="Pet100"/>
    <property type="match status" value="1"/>
</dbReference>
<evidence type="ECO:0000256" key="2">
    <source>
        <dbReference type="ARBA" id="ARBA00004325"/>
    </source>
</evidence>
<organism evidence="11 12">
    <name type="scientific">Coemansia reversa (strain ATCC 12441 / NRRL 1564)</name>
    <dbReference type="NCBI Taxonomy" id="763665"/>
    <lineage>
        <taxon>Eukaryota</taxon>
        <taxon>Fungi</taxon>
        <taxon>Fungi incertae sedis</taxon>
        <taxon>Zoopagomycota</taxon>
        <taxon>Kickxellomycotina</taxon>
        <taxon>Kickxellomycetes</taxon>
        <taxon>Kickxellales</taxon>
        <taxon>Kickxellaceae</taxon>
        <taxon>Coemansia</taxon>
    </lineage>
</organism>
<keyword evidence="12" id="KW-1185">Reference proteome</keyword>
<evidence type="ECO:0000256" key="4">
    <source>
        <dbReference type="ARBA" id="ARBA00022946"/>
    </source>
</evidence>
<sequence>MGGPGLEVAKFTFYMFMPIGFMVYFGGPGFYERYVADETFTFNPPPKRIVPSDTSEINQALQKFRQERAQRKLLRQQDLDEPGNIVDNPNSYRKA</sequence>
<dbReference type="GO" id="GO:0051082">
    <property type="term" value="F:unfolded protein binding"/>
    <property type="evidence" value="ECO:0007669"/>
    <property type="project" value="TreeGrafter"/>
</dbReference>
<evidence type="ECO:0000256" key="8">
    <source>
        <dbReference type="ARBA" id="ARBA00038077"/>
    </source>
</evidence>
<dbReference type="EMBL" id="KZ303486">
    <property type="protein sequence ID" value="PIA19628.1"/>
    <property type="molecule type" value="Genomic_DNA"/>
</dbReference>
<evidence type="ECO:0000256" key="6">
    <source>
        <dbReference type="ARBA" id="ARBA00023128"/>
    </source>
</evidence>
<evidence type="ECO:0000256" key="10">
    <source>
        <dbReference type="SAM" id="Phobius"/>
    </source>
</evidence>
<evidence type="ECO:0008006" key="13">
    <source>
        <dbReference type="Google" id="ProtNLM"/>
    </source>
</evidence>
<keyword evidence="7 10" id="KW-0472">Membrane</keyword>
<evidence type="ECO:0000256" key="7">
    <source>
        <dbReference type="ARBA" id="ARBA00023136"/>
    </source>
</evidence>
<keyword evidence="4" id="KW-0809">Transit peptide</keyword>
<keyword evidence="3 10" id="KW-0812">Transmembrane</keyword>
<name>A0A2G5BKU8_COERN</name>
<dbReference type="AlphaFoldDB" id="A0A2G5BKU8"/>